<dbReference type="GO" id="GO:0004124">
    <property type="term" value="F:cysteine synthase activity"/>
    <property type="evidence" value="ECO:0007669"/>
    <property type="project" value="UniProtKB-UniRule"/>
</dbReference>
<dbReference type="InterPro" id="IPR036052">
    <property type="entry name" value="TrpB-like_PALP_sf"/>
</dbReference>
<feature type="binding site" evidence="11">
    <location>
        <begin position="176"/>
        <end position="180"/>
    </location>
    <ligand>
        <name>pyridoxal 5'-phosphate</name>
        <dbReference type="ChEBI" id="CHEBI:597326"/>
    </ligand>
</feature>
<dbReference type="InterPro" id="IPR001926">
    <property type="entry name" value="TrpB-like_PALP"/>
</dbReference>
<evidence type="ECO:0000256" key="2">
    <source>
        <dbReference type="ARBA" id="ARBA00004962"/>
    </source>
</evidence>
<evidence type="ECO:0000313" key="16">
    <source>
        <dbReference type="Proteomes" id="UP000449710"/>
    </source>
</evidence>
<organism evidence="15 16">
    <name type="scientific">Isachenkonia alkalipeptolytica</name>
    <dbReference type="NCBI Taxonomy" id="2565777"/>
    <lineage>
        <taxon>Bacteria</taxon>
        <taxon>Bacillati</taxon>
        <taxon>Bacillota</taxon>
        <taxon>Clostridia</taxon>
        <taxon>Eubacteriales</taxon>
        <taxon>Clostridiaceae</taxon>
        <taxon>Isachenkonia</taxon>
    </lineage>
</organism>
<dbReference type="PROSITE" id="PS00901">
    <property type="entry name" value="CYS_SYNTHASE"/>
    <property type="match status" value="1"/>
</dbReference>
<dbReference type="Pfam" id="PF00291">
    <property type="entry name" value="PALP"/>
    <property type="match status" value="1"/>
</dbReference>
<dbReference type="EC" id="2.5.1.47" evidence="4 13"/>
<dbReference type="GO" id="GO:0006535">
    <property type="term" value="P:cysteine biosynthetic process from serine"/>
    <property type="evidence" value="ECO:0007669"/>
    <property type="project" value="UniProtKB-UniRule"/>
</dbReference>
<keyword evidence="9 13" id="KW-0198">Cysteine biosynthesis</keyword>
<evidence type="ECO:0000256" key="12">
    <source>
        <dbReference type="PIRSR" id="PIRSR605856-51"/>
    </source>
</evidence>
<comment type="caution">
    <text evidence="15">The sequence shown here is derived from an EMBL/GenBank/DDBJ whole genome shotgun (WGS) entry which is preliminary data.</text>
</comment>
<comment type="similarity">
    <text evidence="3 13">Belongs to the cysteine synthase/cystathionine beta-synthase family.</text>
</comment>
<dbReference type="Gene3D" id="3.40.50.1100">
    <property type="match status" value="2"/>
</dbReference>
<dbReference type="InterPro" id="IPR005859">
    <property type="entry name" value="CysK"/>
</dbReference>
<reference evidence="15 16" key="1">
    <citation type="submission" date="2019-04" db="EMBL/GenBank/DDBJ databases">
        <title>Isachenkonia alkalipeptolytica gen. nov. sp. nov. a new anaerobic, alkiliphilic organothrophic bacterium capable to reduce synthesized ferrihydrite isolated from a soda lake.</title>
        <authorList>
            <person name="Toshchakov S.V."/>
            <person name="Zavarzina D.G."/>
            <person name="Zhilina T.N."/>
            <person name="Kostrikina N.A."/>
            <person name="Kublanov I.V."/>
        </authorList>
    </citation>
    <scope>NUCLEOTIDE SEQUENCE [LARGE SCALE GENOMIC DNA]</scope>
    <source>
        <strain evidence="15 16">Z-1701</strain>
    </source>
</reference>
<evidence type="ECO:0000256" key="4">
    <source>
        <dbReference type="ARBA" id="ARBA00012681"/>
    </source>
</evidence>
<keyword evidence="7 13" id="KW-0808">Transferase</keyword>
<dbReference type="FunFam" id="3.40.50.1100:FF:000006">
    <property type="entry name" value="Cysteine synthase"/>
    <property type="match status" value="1"/>
</dbReference>
<keyword evidence="8 11" id="KW-0663">Pyridoxal phosphate</keyword>
<evidence type="ECO:0000256" key="5">
    <source>
        <dbReference type="ARBA" id="ARBA00019371"/>
    </source>
</evidence>
<dbReference type="EMBL" id="SUMG01000010">
    <property type="protein sequence ID" value="NBG88676.1"/>
    <property type="molecule type" value="Genomic_DNA"/>
</dbReference>
<dbReference type="PANTHER" id="PTHR10314">
    <property type="entry name" value="CYSTATHIONINE BETA-SYNTHASE"/>
    <property type="match status" value="1"/>
</dbReference>
<comment type="cofactor">
    <cofactor evidence="1 11 13">
        <name>pyridoxal 5'-phosphate</name>
        <dbReference type="ChEBI" id="CHEBI:597326"/>
    </cofactor>
</comment>
<dbReference type="CDD" id="cd01561">
    <property type="entry name" value="CBS_like"/>
    <property type="match status" value="1"/>
</dbReference>
<dbReference type="Proteomes" id="UP000449710">
    <property type="component" value="Unassembled WGS sequence"/>
</dbReference>
<feature type="domain" description="Tryptophan synthase beta chain-like PALP" evidence="14">
    <location>
        <begin position="8"/>
        <end position="291"/>
    </location>
</feature>
<sequence length="306" mass="32481">MIYDNIGQLIGNTPMVRLHSVDKDSAEVLVKLESMNPGGSVKERIALNIIEEMEKRGELKPGMKLVEPTSGNTGIGLSMVAAYKGYSLTLVMPNTMSMERRKILKAYGADLVLTDGSKGMRGAIEKADEIQSSSGDTVLIGQFQNPDNPKAHEKTTGPEILKDTDGRLDAFVVGIGTGGTITGAGGFLKEKLPNLKVIGVEPVKSPVISGGEPGPHKIQGIGAGFIPEVLNKNTIDEMIQVSEEEAIAESRHIAAKEGLLLGISGGAAIFAAKKTARELGPGKRVVVIAPDTGERYLSTELFEFDD</sequence>
<comment type="pathway">
    <text evidence="2">Amino-acid biosynthesis; L-cysteine biosynthesis; L-cysteine from L-serine: step 2/2.</text>
</comment>
<comment type="catalytic activity">
    <reaction evidence="10 13">
        <text>O-acetyl-L-serine + hydrogen sulfide = L-cysteine + acetate</text>
        <dbReference type="Rhea" id="RHEA:14829"/>
        <dbReference type="ChEBI" id="CHEBI:29919"/>
        <dbReference type="ChEBI" id="CHEBI:30089"/>
        <dbReference type="ChEBI" id="CHEBI:35235"/>
        <dbReference type="ChEBI" id="CHEBI:58340"/>
        <dbReference type="EC" id="2.5.1.47"/>
    </reaction>
</comment>
<evidence type="ECO:0000313" key="15">
    <source>
        <dbReference type="EMBL" id="NBG88676.1"/>
    </source>
</evidence>
<evidence type="ECO:0000256" key="7">
    <source>
        <dbReference type="ARBA" id="ARBA00022679"/>
    </source>
</evidence>
<feature type="modified residue" description="N6-(pyridoxal phosphate)lysine" evidence="12">
    <location>
        <position position="42"/>
    </location>
</feature>
<evidence type="ECO:0000256" key="13">
    <source>
        <dbReference type="RuleBase" id="RU003985"/>
    </source>
</evidence>
<evidence type="ECO:0000256" key="1">
    <source>
        <dbReference type="ARBA" id="ARBA00001933"/>
    </source>
</evidence>
<name>A0AA44BFP0_9CLOT</name>
<evidence type="ECO:0000256" key="6">
    <source>
        <dbReference type="ARBA" id="ARBA00022605"/>
    </source>
</evidence>
<accession>A0AA44BFP0</accession>
<evidence type="ECO:0000256" key="11">
    <source>
        <dbReference type="PIRSR" id="PIRSR605856-50"/>
    </source>
</evidence>
<protein>
    <recommendedName>
        <fullName evidence="5 13">Cysteine synthase</fullName>
        <ecNumber evidence="4 13">2.5.1.47</ecNumber>
    </recommendedName>
</protein>
<evidence type="ECO:0000259" key="14">
    <source>
        <dbReference type="Pfam" id="PF00291"/>
    </source>
</evidence>
<dbReference type="InterPro" id="IPR001216">
    <property type="entry name" value="P-phosphate_BS"/>
</dbReference>
<evidence type="ECO:0000256" key="8">
    <source>
        <dbReference type="ARBA" id="ARBA00022898"/>
    </source>
</evidence>
<feature type="binding site" evidence="11">
    <location>
        <position position="264"/>
    </location>
    <ligand>
        <name>pyridoxal 5'-phosphate</name>
        <dbReference type="ChEBI" id="CHEBI:597326"/>
    </ligand>
</feature>
<dbReference type="AlphaFoldDB" id="A0AA44BFP0"/>
<feature type="binding site" evidence="11">
    <location>
        <position position="72"/>
    </location>
    <ligand>
        <name>pyridoxal 5'-phosphate</name>
        <dbReference type="ChEBI" id="CHEBI:597326"/>
    </ligand>
</feature>
<evidence type="ECO:0000256" key="3">
    <source>
        <dbReference type="ARBA" id="ARBA00007103"/>
    </source>
</evidence>
<dbReference type="InterPro" id="IPR005856">
    <property type="entry name" value="Cys_synth"/>
</dbReference>
<dbReference type="RefSeq" id="WP_160721525.1">
    <property type="nucleotide sequence ID" value="NZ_SUMG01000010.1"/>
</dbReference>
<dbReference type="SUPFAM" id="SSF53686">
    <property type="entry name" value="Tryptophan synthase beta subunit-like PLP-dependent enzymes"/>
    <property type="match status" value="1"/>
</dbReference>
<dbReference type="GO" id="GO:0016846">
    <property type="term" value="F:carbon-sulfur lyase activity"/>
    <property type="evidence" value="ECO:0007669"/>
    <property type="project" value="UniProtKB-ARBA"/>
</dbReference>
<proteinExistence type="inferred from homology"/>
<dbReference type="NCBIfam" id="TIGR01139">
    <property type="entry name" value="cysK"/>
    <property type="match status" value="1"/>
</dbReference>
<dbReference type="NCBIfam" id="TIGR01136">
    <property type="entry name" value="cysKM"/>
    <property type="match status" value="1"/>
</dbReference>
<keyword evidence="16" id="KW-1185">Reference proteome</keyword>
<evidence type="ECO:0000256" key="10">
    <source>
        <dbReference type="ARBA" id="ARBA00047931"/>
    </source>
</evidence>
<gene>
    <name evidence="15" type="primary">cysK</name>
    <name evidence="15" type="ORF">ISALK_09195</name>
</gene>
<keyword evidence="6 13" id="KW-0028">Amino-acid biosynthesis</keyword>
<dbReference type="FunFam" id="3.40.50.1100:FF:000002">
    <property type="entry name" value="Cysteine synthase"/>
    <property type="match status" value="1"/>
</dbReference>
<evidence type="ECO:0000256" key="9">
    <source>
        <dbReference type="ARBA" id="ARBA00023192"/>
    </source>
</evidence>
<dbReference type="InterPro" id="IPR050214">
    <property type="entry name" value="Cys_Synth/Cystath_Beta-Synth"/>
</dbReference>